<organism evidence="3 4">
    <name type="scientific">Candidatus Gottesmanbacteria bacterium GW2011_GWA2_43_14</name>
    <dbReference type="NCBI Taxonomy" id="1618443"/>
    <lineage>
        <taxon>Bacteria</taxon>
        <taxon>Candidatus Gottesmaniibacteriota</taxon>
    </lineage>
</organism>
<gene>
    <name evidence="3" type="ORF">UV73_C0007G0014</name>
</gene>
<dbReference type="EMBL" id="LCFP01000007">
    <property type="protein sequence ID" value="KKS97571.1"/>
    <property type="molecule type" value="Genomic_DNA"/>
</dbReference>
<reference evidence="3 4" key="1">
    <citation type="journal article" date="2015" name="Nature">
        <title>rRNA introns, odd ribosomes, and small enigmatic genomes across a large radiation of phyla.</title>
        <authorList>
            <person name="Brown C.T."/>
            <person name="Hug L.A."/>
            <person name="Thomas B.C."/>
            <person name="Sharon I."/>
            <person name="Castelle C.J."/>
            <person name="Singh A."/>
            <person name="Wilkins M.J."/>
            <person name="Williams K.H."/>
            <person name="Banfield J.F."/>
        </authorList>
    </citation>
    <scope>NUCLEOTIDE SEQUENCE [LARGE SCALE GENOMIC DNA]</scope>
</reference>
<dbReference type="GO" id="GO:0000272">
    <property type="term" value="P:polysaccharide catabolic process"/>
    <property type="evidence" value="ECO:0007669"/>
    <property type="project" value="InterPro"/>
</dbReference>
<keyword evidence="1" id="KW-0472">Membrane</keyword>
<proteinExistence type="predicted"/>
<dbReference type="InterPro" id="IPR008965">
    <property type="entry name" value="CBM2/CBM3_carb-bd_dom_sf"/>
</dbReference>
<evidence type="ECO:0000259" key="2">
    <source>
        <dbReference type="Pfam" id="PF00963"/>
    </source>
</evidence>
<dbReference type="CDD" id="cd08547">
    <property type="entry name" value="Type_II_cohesin"/>
    <property type="match status" value="1"/>
</dbReference>
<evidence type="ECO:0000313" key="3">
    <source>
        <dbReference type="EMBL" id="KKS97571.1"/>
    </source>
</evidence>
<dbReference type="Proteomes" id="UP000034894">
    <property type="component" value="Unassembled WGS sequence"/>
</dbReference>
<dbReference type="SUPFAM" id="SSF49384">
    <property type="entry name" value="Carbohydrate-binding domain"/>
    <property type="match status" value="1"/>
</dbReference>
<dbReference type="Gene3D" id="2.60.40.680">
    <property type="match status" value="1"/>
</dbReference>
<evidence type="ECO:0000256" key="1">
    <source>
        <dbReference type="SAM" id="Phobius"/>
    </source>
</evidence>
<dbReference type="AlphaFoldDB" id="A0A0G1FRB1"/>
<evidence type="ECO:0000313" key="4">
    <source>
        <dbReference type="Proteomes" id="UP000034894"/>
    </source>
</evidence>
<keyword evidence="1" id="KW-0812">Transmembrane</keyword>
<name>A0A0G1FRB1_9BACT</name>
<dbReference type="Pfam" id="PF00963">
    <property type="entry name" value="Cohesin"/>
    <property type="match status" value="1"/>
</dbReference>
<feature type="domain" description="Cohesin" evidence="2">
    <location>
        <begin position="55"/>
        <end position="172"/>
    </location>
</feature>
<dbReference type="InterPro" id="IPR002102">
    <property type="entry name" value="Cohesin_dom"/>
</dbReference>
<feature type="transmembrane region" description="Helical" evidence="1">
    <location>
        <begin position="12"/>
        <end position="32"/>
    </location>
</feature>
<dbReference type="STRING" id="1618443.UV73_C0007G0014"/>
<protein>
    <recommendedName>
        <fullName evidence="2">Cohesin domain-containing protein</fullName>
    </recommendedName>
</protein>
<keyword evidence="1" id="KW-1133">Transmembrane helix</keyword>
<sequence>MEEKPVSTGKSASKLFILTLFFIIGLLAAYIIQQKRAPKEGEIKQEAKLDLLAENSRIPAGEDFKVTLILDSGKTEVAAADFVVAFDPKYLKVTSVSTGNFFANYPINVSGSGYVKVSGVATFDGKEIILPKGKETVAEIVFQATENKGKTEINFDRTKTIVATNGINILDPKRIDQLDVNIL</sequence>
<comment type="caution">
    <text evidence="3">The sequence shown here is derived from an EMBL/GenBank/DDBJ whole genome shotgun (WGS) entry which is preliminary data.</text>
</comment>
<accession>A0A0G1FRB1</accession>
<dbReference type="GO" id="GO:0030246">
    <property type="term" value="F:carbohydrate binding"/>
    <property type="evidence" value="ECO:0007669"/>
    <property type="project" value="InterPro"/>
</dbReference>